<dbReference type="Proteomes" id="UP000215914">
    <property type="component" value="Unassembled WGS sequence"/>
</dbReference>
<sequence length="49" mass="5709">MFTCVVTMGILRMAVKQVLKNRTQLLKLPRYLKLIRQSFCNVNNLLIVS</sequence>
<evidence type="ECO:0000313" key="2">
    <source>
        <dbReference type="Proteomes" id="UP000215914"/>
    </source>
</evidence>
<dbReference type="Gramene" id="mRNA:HanXRQr2_Chr05g0221931">
    <property type="protein sequence ID" value="mRNA:HanXRQr2_Chr05g0221931"/>
    <property type="gene ID" value="HanXRQr2_Chr05g0221931"/>
</dbReference>
<keyword evidence="2" id="KW-1185">Reference proteome</keyword>
<protein>
    <submittedName>
        <fullName evidence="1">Uncharacterized protein</fullName>
    </submittedName>
</protein>
<reference evidence="1" key="2">
    <citation type="submission" date="2020-06" db="EMBL/GenBank/DDBJ databases">
        <title>Helianthus annuus Genome sequencing and assembly Release 2.</title>
        <authorList>
            <person name="Gouzy J."/>
            <person name="Langlade N."/>
            <person name="Munos S."/>
        </authorList>
    </citation>
    <scope>NUCLEOTIDE SEQUENCE</scope>
    <source>
        <tissue evidence="1">Leaves</tissue>
    </source>
</reference>
<dbReference type="EMBL" id="MNCJ02000320">
    <property type="protein sequence ID" value="KAF5806476.1"/>
    <property type="molecule type" value="Genomic_DNA"/>
</dbReference>
<name>A0A9K3J198_HELAN</name>
<reference evidence="1" key="1">
    <citation type="journal article" date="2017" name="Nature">
        <title>The sunflower genome provides insights into oil metabolism, flowering and Asterid evolution.</title>
        <authorList>
            <person name="Badouin H."/>
            <person name="Gouzy J."/>
            <person name="Grassa C.J."/>
            <person name="Murat F."/>
            <person name="Staton S.E."/>
            <person name="Cottret L."/>
            <person name="Lelandais-Briere C."/>
            <person name="Owens G.L."/>
            <person name="Carrere S."/>
            <person name="Mayjonade B."/>
            <person name="Legrand L."/>
            <person name="Gill N."/>
            <person name="Kane N.C."/>
            <person name="Bowers J.E."/>
            <person name="Hubner S."/>
            <person name="Bellec A."/>
            <person name="Berard A."/>
            <person name="Berges H."/>
            <person name="Blanchet N."/>
            <person name="Boniface M.C."/>
            <person name="Brunel D."/>
            <person name="Catrice O."/>
            <person name="Chaidir N."/>
            <person name="Claudel C."/>
            <person name="Donnadieu C."/>
            <person name="Faraut T."/>
            <person name="Fievet G."/>
            <person name="Helmstetter N."/>
            <person name="King M."/>
            <person name="Knapp S.J."/>
            <person name="Lai Z."/>
            <person name="Le Paslier M.C."/>
            <person name="Lippi Y."/>
            <person name="Lorenzon L."/>
            <person name="Mandel J.R."/>
            <person name="Marage G."/>
            <person name="Marchand G."/>
            <person name="Marquand E."/>
            <person name="Bret-Mestries E."/>
            <person name="Morien E."/>
            <person name="Nambeesan S."/>
            <person name="Nguyen T."/>
            <person name="Pegot-Espagnet P."/>
            <person name="Pouilly N."/>
            <person name="Raftis F."/>
            <person name="Sallet E."/>
            <person name="Schiex T."/>
            <person name="Thomas J."/>
            <person name="Vandecasteele C."/>
            <person name="Vares D."/>
            <person name="Vear F."/>
            <person name="Vautrin S."/>
            <person name="Crespi M."/>
            <person name="Mangin B."/>
            <person name="Burke J.M."/>
            <person name="Salse J."/>
            <person name="Munos S."/>
            <person name="Vincourt P."/>
            <person name="Rieseberg L.H."/>
            <person name="Langlade N.B."/>
        </authorList>
    </citation>
    <scope>NUCLEOTIDE SEQUENCE</scope>
    <source>
        <tissue evidence="1">Leaves</tissue>
    </source>
</reference>
<proteinExistence type="predicted"/>
<dbReference type="AlphaFoldDB" id="A0A9K3J198"/>
<organism evidence="1 2">
    <name type="scientific">Helianthus annuus</name>
    <name type="common">Common sunflower</name>
    <dbReference type="NCBI Taxonomy" id="4232"/>
    <lineage>
        <taxon>Eukaryota</taxon>
        <taxon>Viridiplantae</taxon>
        <taxon>Streptophyta</taxon>
        <taxon>Embryophyta</taxon>
        <taxon>Tracheophyta</taxon>
        <taxon>Spermatophyta</taxon>
        <taxon>Magnoliopsida</taxon>
        <taxon>eudicotyledons</taxon>
        <taxon>Gunneridae</taxon>
        <taxon>Pentapetalae</taxon>
        <taxon>asterids</taxon>
        <taxon>campanulids</taxon>
        <taxon>Asterales</taxon>
        <taxon>Asteraceae</taxon>
        <taxon>Asteroideae</taxon>
        <taxon>Heliantheae alliance</taxon>
        <taxon>Heliantheae</taxon>
        <taxon>Helianthus</taxon>
    </lineage>
</organism>
<comment type="caution">
    <text evidence="1">The sequence shown here is derived from an EMBL/GenBank/DDBJ whole genome shotgun (WGS) entry which is preliminary data.</text>
</comment>
<evidence type="ECO:0000313" key="1">
    <source>
        <dbReference type="EMBL" id="KAF5806476.1"/>
    </source>
</evidence>
<gene>
    <name evidence="1" type="ORF">HanXRQr2_Chr05g0221931</name>
</gene>
<accession>A0A9K3J198</accession>